<accession>A0AAP0G5J2</accession>
<dbReference type="Proteomes" id="UP001418222">
    <property type="component" value="Unassembled WGS sequence"/>
</dbReference>
<dbReference type="Gene3D" id="3.30.200.20">
    <property type="entry name" value="Phosphorylase Kinase, domain 1"/>
    <property type="match status" value="1"/>
</dbReference>
<keyword evidence="9" id="KW-0808">Transferase</keyword>
<gene>
    <name evidence="9" type="primary">MRH1</name>
    <name evidence="9" type="ORF">KSP39_PZI010955</name>
</gene>
<dbReference type="GO" id="GO:0012505">
    <property type="term" value="C:endomembrane system"/>
    <property type="evidence" value="ECO:0007669"/>
    <property type="project" value="UniProtKB-SubCell"/>
</dbReference>
<keyword evidence="2 7" id="KW-0732">Signal</keyword>
<dbReference type="PANTHER" id="PTHR46084">
    <property type="entry name" value="PROTEIN MALE DISCOVERER 2"/>
    <property type="match status" value="1"/>
</dbReference>
<keyword evidence="1 6" id="KW-0812">Transmembrane</keyword>
<name>A0AAP0G5J2_9ASPA</name>
<dbReference type="SUPFAM" id="SSF56112">
    <property type="entry name" value="Protein kinase-like (PK-like)"/>
    <property type="match status" value="1"/>
</dbReference>
<keyword evidence="9" id="KW-0675">Receptor</keyword>
<dbReference type="GO" id="GO:0005524">
    <property type="term" value="F:ATP binding"/>
    <property type="evidence" value="ECO:0007669"/>
    <property type="project" value="InterPro"/>
</dbReference>
<dbReference type="PROSITE" id="PS50011">
    <property type="entry name" value="PROTEIN_KINASE_DOM"/>
    <property type="match status" value="1"/>
</dbReference>
<organism evidence="9 10">
    <name type="scientific">Platanthera zijinensis</name>
    <dbReference type="NCBI Taxonomy" id="2320716"/>
    <lineage>
        <taxon>Eukaryota</taxon>
        <taxon>Viridiplantae</taxon>
        <taxon>Streptophyta</taxon>
        <taxon>Embryophyta</taxon>
        <taxon>Tracheophyta</taxon>
        <taxon>Spermatophyta</taxon>
        <taxon>Magnoliopsida</taxon>
        <taxon>Liliopsida</taxon>
        <taxon>Asparagales</taxon>
        <taxon>Orchidaceae</taxon>
        <taxon>Orchidoideae</taxon>
        <taxon>Orchideae</taxon>
        <taxon>Orchidinae</taxon>
        <taxon>Platanthera</taxon>
    </lineage>
</organism>
<keyword evidence="9" id="KW-0418">Kinase</keyword>
<feature type="transmembrane region" description="Helical" evidence="6">
    <location>
        <begin position="216"/>
        <end position="237"/>
    </location>
</feature>
<feature type="signal peptide" evidence="7">
    <location>
        <begin position="1"/>
        <end position="32"/>
    </location>
</feature>
<proteinExistence type="predicted"/>
<dbReference type="InterPro" id="IPR000719">
    <property type="entry name" value="Prot_kinase_dom"/>
</dbReference>
<feature type="domain" description="Protein kinase" evidence="8">
    <location>
        <begin position="251"/>
        <end position="546"/>
    </location>
</feature>
<evidence type="ECO:0000259" key="8">
    <source>
        <dbReference type="PROSITE" id="PS50011"/>
    </source>
</evidence>
<dbReference type="Pfam" id="PF07714">
    <property type="entry name" value="PK_Tyr_Ser-Thr"/>
    <property type="match status" value="1"/>
</dbReference>
<dbReference type="GO" id="GO:0004672">
    <property type="term" value="F:protein kinase activity"/>
    <property type="evidence" value="ECO:0007669"/>
    <property type="project" value="InterPro"/>
</dbReference>
<comment type="subcellular location">
    <subcellularLocation>
        <location evidence="5">Endomembrane system</location>
        <topology evidence="5">Single-pass type I membrane protein</topology>
    </subcellularLocation>
</comment>
<dbReference type="PANTHER" id="PTHR46084:SF1">
    <property type="entry name" value="PROTEIN MALE DISCOVERER 2"/>
    <property type="match status" value="1"/>
</dbReference>
<keyword evidence="4 6" id="KW-0472">Membrane</keyword>
<evidence type="ECO:0000256" key="5">
    <source>
        <dbReference type="ARBA" id="ARBA00046288"/>
    </source>
</evidence>
<keyword evidence="10" id="KW-1185">Reference proteome</keyword>
<keyword evidence="3 6" id="KW-1133">Transmembrane helix</keyword>
<evidence type="ECO:0000256" key="6">
    <source>
        <dbReference type="SAM" id="Phobius"/>
    </source>
</evidence>
<evidence type="ECO:0000256" key="7">
    <source>
        <dbReference type="SAM" id="SignalP"/>
    </source>
</evidence>
<dbReference type="EMBL" id="JBBWWQ010000009">
    <property type="protein sequence ID" value="KAK8938501.1"/>
    <property type="molecule type" value="Genomic_DNA"/>
</dbReference>
<evidence type="ECO:0000313" key="10">
    <source>
        <dbReference type="Proteomes" id="UP001418222"/>
    </source>
</evidence>
<evidence type="ECO:0000256" key="3">
    <source>
        <dbReference type="ARBA" id="ARBA00022989"/>
    </source>
</evidence>
<dbReference type="Gene3D" id="1.10.510.10">
    <property type="entry name" value="Transferase(Phosphotransferase) domain 1"/>
    <property type="match status" value="1"/>
</dbReference>
<dbReference type="AlphaFoldDB" id="A0AAP0G5J2"/>
<comment type="caution">
    <text evidence="9">The sequence shown here is derived from an EMBL/GenBank/DDBJ whole genome shotgun (WGS) entry which is preliminary data.</text>
</comment>
<evidence type="ECO:0000256" key="2">
    <source>
        <dbReference type="ARBA" id="ARBA00022729"/>
    </source>
</evidence>
<feature type="chain" id="PRO_5042855416" evidence="7">
    <location>
        <begin position="33"/>
        <end position="573"/>
    </location>
</feature>
<dbReference type="FunFam" id="3.30.200.20:FF:000489">
    <property type="entry name" value="Inactive receptor-like serine/threonine-protein kinase"/>
    <property type="match status" value="1"/>
</dbReference>
<dbReference type="InterPro" id="IPR011009">
    <property type="entry name" value="Kinase-like_dom_sf"/>
</dbReference>
<evidence type="ECO:0000256" key="1">
    <source>
        <dbReference type="ARBA" id="ARBA00022692"/>
    </source>
</evidence>
<dbReference type="InterPro" id="IPR001245">
    <property type="entry name" value="Ser-Thr/Tyr_kinase_cat_dom"/>
</dbReference>
<sequence>MGARWNHYGFQPYTISLALLIILLLQIHECLSINHEGGELPIFRSKIAVDPFGALENWNHPNESDPSNCTGVQCVDGKVEDLFKFKSTSAIEGRPDLGLNLPNTVAGFLEPSEVNNMQNSIKFNHRKLLQETINLPAASTMNSLPQGVVPVPSTGSGSFPAVPKTVSMNLRGHSSGSLLPDYVLPSYIATNDQPFVLDRPGHISTEPILGKKSGNWIYIISLLATLLACAAIISSIVHHRQDGESTTPWKTGLSALLGRALISGVTKLNRLELEVACEDFSNIISTHPECIVFKGTLSSGTEIAVVSTVISSSRDWSKRAELRFREKIDALSNVNHKNFVNLLGYCAEDNPFMRMMVYEYAPNGTLFEHLHVKEFEHLDWATRMRIVMGIAYCLQFMHHELYPPIIIHELQSNSVYLTDDYAAKICDTSTWKEISRERCESTDHDLDPSESPDICRGSNVRSFGILMLEIISGRLAFSEEHGSILRWATEFLNDKYNIKCLVDRSLKSFKNNELEAICEVIRDCICQDREDRPTMKEVAARLSNSLGITPDAAVPKLSPLWWAELEILSAEAN</sequence>
<reference evidence="9 10" key="1">
    <citation type="journal article" date="2022" name="Nat. Plants">
        <title>Genomes of leafy and leafless Platanthera orchids illuminate the evolution of mycoheterotrophy.</title>
        <authorList>
            <person name="Li M.H."/>
            <person name="Liu K.W."/>
            <person name="Li Z."/>
            <person name="Lu H.C."/>
            <person name="Ye Q.L."/>
            <person name="Zhang D."/>
            <person name="Wang J.Y."/>
            <person name="Li Y.F."/>
            <person name="Zhong Z.M."/>
            <person name="Liu X."/>
            <person name="Yu X."/>
            <person name="Liu D.K."/>
            <person name="Tu X.D."/>
            <person name="Liu B."/>
            <person name="Hao Y."/>
            <person name="Liao X.Y."/>
            <person name="Jiang Y.T."/>
            <person name="Sun W.H."/>
            <person name="Chen J."/>
            <person name="Chen Y.Q."/>
            <person name="Ai Y."/>
            <person name="Zhai J.W."/>
            <person name="Wu S.S."/>
            <person name="Zhou Z."/>
            <person name="Hsiao Y.Y."/>
            <person name="Wu W.L."/>
            <person name="Chen Y.Y."/>
            <person name="Lin Y.F."/>
            <person name="Hsu J.L."/>
            <person name="Li C.Y."/>
            <person name="Wang Z.W."/>
            <person name="Zhao X."/>
            <person name="Zhong W.Y."/>
            <person name="Ma X.K."/>
            <person name="Ma L."/>
            <person name="Huang J."/>
            <person name="Chen G.Z."/>
            <person name="Huang M.Z."/>
            <person name="Huang L."/>
            <person name="Peng D.H."/>
            <person name="Luo Y.B."/>
            <person name="Zou S.Q."/>
            <person name="Chen S.P."/>
            <person name="Lan S."/>
            <person name="Tsai W.C."/>
            <person name="Van de Peer Y."/>
            <person name="Liu Z.J."/>
        </authorList>
    </citation>
    <scope>NUCLEOTIDE SEQUENCE [LARGE SCALE GENOMIC DNA]</scope>
    <source>
        <strain evidence="9">Lor287</strain>
    </source>
</reference>
<evidence type="ECO:0000313" key="9">
    <source>
        <dbReference type="EMBL" id="KAK8938501.1"/>
    </source>
</evidence>
<protein>
    <submittedName>
        <fullName evidence="9">LRR receptor-like serine/threonine-protein kinase MRH1</fullName>
    </submittedName>
</protein>
<evidence type="ECO:0000256" key="4">
    <source>
        <dbReference type="ARBA" id="ARBA00023136"/>
    </source>
</evidence>